<reference evidence="2" key="2">
    <citation type="journal article" date="2007" name="Science">
        <title>Draft genome sequence of the sexually transmitted pathogen Trichomonas vaginalis.</title>
        <authorList>
            <person name="Carlton J.M."/>
            <person name="Hirt R.P."/>
            <person name="Silva J.C."/>
            <person name="Delcher A.L."/>
            <person name="Schatz M."/>
            <person name="Zhao Q."/>
            <person name="Wortman J.R."/>
            <person name="Bidwell S.L."/>
            <person name="Alsmark U.C.M."/>
            <person name="Besteiro S."/>
            <person name="Sicheritz-Ponten T."/>
            <person name="Noel C.J."/>
            <person name="Dacks J.B."/>
            <person name="Foster P.G."/>
            <person name="Simillion C."/>
            <person name="Van de Peer Y."/>
            <person name="Miranda-Saavedra D."/>
            <person name="Barton G.J."/>
            <person name="Westrop G.D."/>
            <person name="Mueller S."/>
            <person name="Dessi D."/>
            <person name="Fiori P.L."/>
            <person name="Ren Q."/>
            <person name="Paulsen I."/>
            <person name="Zhang H."/>
            <person name="Bastida-Corcuera F.D."/>
            <person name="Simoes-Barbosa A."/>
            <person name="Brown M.T."/>
            <person name="Hayes R.D."/>
            <person name="Mukherjee M."/>
            <person name="Okumura C.Y."/>
            <person name="Schneider R."/>
            <person name="Smith A.J."/>
            <person name="Vanacova S."/>
            <person name="Villalvazo M."/>
            <person name="Haas B.J."/>
            <person name="Pertea M."/>
            <person name="Feldblyum T.V."/>
            <person name="Utterback T.R."/>
            <person name="Shu C.L."/>
            <person name="Osoegawa K."/>
            <person name="de Jong P.J."/>
            <person name="Hrdy I."/>
            <person name="Horvathova L."/>
            <person name="Zubacova Z."/>
            <person name="Dolezal P."/>
            <person name="Malik S.B."/>
            <person name="Logsdon J.M. Jr."/>
            <person name="Henze K."/>
            <person name="Gupta A."/>
            <person name="Wang C.C."/>
            <person name="Dunne R.L."/>
            <person name="Upcroft J.A."/>
            <person name="Upcroft P."/>
            <person name="White O."/>
            <person name="Salzberg S.L."/>
            <person name="Tang P."/>
            <person name="Chiu C.-H."/>
            <person name="Lee Y.-S."/>
            <person name="Embley T.M."/>
            <person name="Coombs G.H."/>
            <person name="Mottram J.C."/>
            <person name="Tachezy J."/>
            <person name="Fraser-Liggett C.M."/>
            <person name="Johnson P.J."/>
        </authorList>
    </citation>
    <scope>NUCLEOTIDE SEQUENCE [LARGE SCALE GENOMIC DNA]</scope>
    <source>
        <strain evidence="2">G3</strain>
    </source>
</reference>
<name>A2FQN3_TRIV3</name>
<organism evidence="2 3">
    <name type="scientific">Trichomonas vaginalis (strain ATCC PRA-98 / G3)</name>
    <dbReference type="NCBI Taxonomy" id="412133"/>
    <lineage>
        <taxon>Eukaryota</taxon>
        <taxon>Metamonada</taxon>
        <taxon>Parabasalia</taxon>
        <taxon>Trichomonadida</taxon>
        <taxon>Trichomonadidae</taxon>
        <taxon>Trichomonas</taxon>
    </lineage>
</organism>
<sequence>MISSRSKSSEFQNYDVNDMYQTVLSKRDHSGFLNDIICRNSETLSTNLVDIQRIARQNSILTSLADDEMTIATIIPLKNIFDSFQDKVNYFYTLVNDPQLLQNVAFYVKGAYRKPKEFANAALQYFRQEPKEYNLFACVLFPSISGYFIAEEHLTFAYEFLNYLIQLGEIEFARPLIASFFSSSILFIETFWQNFMTKAAEIRNRPSLKQLYDILISTLSITIRYLSPFHTALSMDLLTSDPNCFCQVFFLKVLLQSFTTYASSNPLINTVKVSKTQILQLFNFICNNTDTKSFDMLANTFGQSVSSLCEPTSFVEYTVKGAIPYIFSPVETVLAVNIFKQMPTFEGSKIDVSRLQNYSRISSFKPGVIDVYFPLPPKLPVTAVLFCDDNITVGEPPKEISRQWLSLSKMAGNEGLDPLNVIMQIDNLDQFDTPKKLEIRKYASQMITDELKKYAVEAALSNLIQSEQLFETCLVRLTQKSRLIEISDSQNRFGSILNIAIAKKLTFLPADCPRNVLLPSLAILDVSNEEDQKLYDLLEQKEVFDRVARKITRKEQKYKNFVRNNEEKLENFARIMDSLDEKSLGERMWVIAEVVNSLSLICESDDWLMTLFFFVIARSNSTCFLHTYIGINAFKALQQVKFAQLPRRLQDAWAKLSKQVDILLKQKRLFTDEFIEKYSMFVK</sequence>
<dbReference type="OrthoDB" id="10679504at2759"/>
<dbReference type="VEuPathDB" id="TrichDB:TVAG_361560"/>
<dbReference type="VEuPathDB" id="TrichDB:TVAGG3_0255280"/>
<dbReference type="AlphaFoldDB" id="A2FQN3"/>
<accession>A2FQN3</accession>
<evidence type="ECO:0000256" key="1">
    <source>
        <dbReference type="SAM" id="Coils"/>
    </source>
</evidence>
<keyword evidence="1" id="KW-0175">Coiled coil</keyword>
<proteinExistence type="predicted"/>
<dbReference type="Proteomes" id="UP000001542">
    <property type="component" value="Unassembled WGS sequence"/>
</dbReference>
<dbReference type="KEGG" id="tva:4750490"/>
<evidence type="ECO:0000313" key="3">
    <source>
        <dbReference type="Proteomes" id="UP000001542"/>
    </source>
</evidence>
<gene>
    <name evidence="2" type="ORF">TVAG_361560</name>
</gene>
<dbReference type="EMBL" id="DS113947">
    <property type="protein sequence ID" value="EAX92776.1"/>
    <property type="molecule type" value="Genomic_DNA"/>
</dbReference>
<reference evidence="2" key="1">
    <citation type="submission" date="2006-10" db="EMBL/GenBank/DDBJ databases">
        <authorList>
            <person name="Amadeo P."/>
            <person name="Zhao Q."/>
            <person name="Wortman J."/>
            <person name="Fraser-Liggett C."/>
            <person name="Carlton J."/>
        </authorList>
    </citation>
    <scope>NUCLEOTIDE SEQUENCE</scope>
    <source>
        <strain evidence="2">G3</strain>
    </source>
</reference>
<dbReference type="RefSeq" id="XP_001305706.1">
    <property type="nucleotide sequence ID" value="XM_001305705.1"/>
</dbReference>
<evidence type="ECO:0000313" key="2">
    <source>
        <dbReference type="EMBL" id="EAX92776.1"/>
    </source>
</evidence>
<dbReference type="InParanoid" id="A2FQN3"/>
<feature type="coiled-coil region" evidence="1">
    <location>
        <begin position="551"/>
        <end position="582"/>
    </location>
</feature>
<keyword evidence="3" id="KW-1185">Reference proteome</keyword>
<protein>
    <submittedName>
        <fullName evidence="2">Uncharacterized protein</fullName>
    </submittedName>
</protein>